<dbReference type="AlphaFoldDB" id="A0A927B2R0"/>
<dbReference type="Pfam" id="PF01345">
    <property type="entry name" value="DUF11"/>
    <property type="match status" value="2"/>
</dbReference>
<dbReference type="Proteomes" id="UP000653797">
    <property type="component" value="Unassembled WGS sequence"/>
</dbReference>
<dbReference type="InterPro" id="IPR051172">
    <property type="entry name" value="Chlamydia_OmcB"/>
</dbReference>
<name>A0A927B2R0_9BACT</name>
<accession>A0A927B2R0</accession>
<feature type="compositionally biased region" description="Polar residues" evidence="1">
    <location>
        <begin position="672"/>
        <end position="688"/>
    </location>
</feature>
<dbReference type="Gene3D" id="3.40.50.1110">
    <property type="entry name" value="SGNH hydrolase"/>
    <property type="match status" value="1"/>
</dbReference>
<dbReference type="InterPro" id="IPR001434">
    <property type="entry name" value="OmcB-like_DUF11"/>
</dbReference>
<proteinExistence type="predicted"/>
<evidence type="ECO:0000256" key="1">
    <source>
        <dbReference type="SAM" id="MobiDB-lite"/>
    </source>
</evidence>
<dbReference type="InterPro" id="IPR047589">
    <property type="entry name" value="DUF11_rpt"/>
</dbReference>
<protein>
    <submittedName>
        <fullName evidence="3">DUF11 domain-containing protein</fullName>
    </submittedName>
</protein>
<dbReference type="PANTHER" id="PTHR34819:SF3">
    <property type="entry name" value="CELL SURFACE PROTEIN"/>
    <property type="match status" value="1"/>
</dbReference>
<feature type="region of interest" description="Disordered" evidence="1">
    <location>
        <begin position="651"/>
        <end position="691"/>
    </location>
</feature>
<organism evidence="3 4">
    <name type="scientific">Spirosoma validum</name>
    <dbReference type="NCBI Taxonomy" id="2771355"/>
    <lineage>
        <taxon>Bacteria</taxon>
        <taxon>Pseudomonadati</taxon>
        <taxon>Bacteroidota</taxon>
        <taxon>Cytophagia</taxon>
        <taxon>Cytophagales</taxon>
        <taxon>Cytophagaceae</taxon>
        <taxon>Spirosoma</taxon>
    </lineage>
</organism>
<sequence>MVTLLGAQPALAQIKITFPVSRQIVQRDNSNQATVQIAGSYGQALDVVEARVVARAVGQGTTSDWFTIQTRPTNGQFSGTMVVKGGWYNVEVRGRSGGVIVATDVLDRFGVGEVFAIMGHSNAQGSGCTINGENKCPTLEGPGDDRINIVTIDQNSASFNQYLSTPDGSNTADSRYLPGLAFSKLTTTSGMSPFAKMPWLWGPMGDRLVSRINVPILLYNAGFGGTNMQQTYWAAYNIPFEHSFVRYDLRMPYANVRNLMNLYVPTTGLRAVLVQHGANDRNNPTDSTKKYYIGVIDKMRTEFNKPNLGFIIALDSYLFGPNQETRSAQFQVINPGYKTFQGPDLDQISGVDVSTFELYRPDDTHFSQSGQRRAGQMWADAITDAYLGAITPYPAEMQPLTSLNCAGNNRLTITQPDGYQPIWSSGSTENSLTVGTGTYSARIKNPQNKVLFPPAVVVPDSVQPATPFISSNTGKFTICQSGGVRLTSSYAGINNWTTANNATSGIGRTIPATKTGVYTLQAKNPVYGCLSDVVSRNISLGATDVSLYIQPGRKVVALGDTVSYQLIVQNNSSCDAGRITLQNRLPANLTVESVGNNLSLVDADPSGMSKMINGVVDQIPAWQSVSYKYVARPTAAGKYINAAEVMTMTNPDVNATPGNGTASGEKDEARTELQTSTSSSNVFISPNPNDVPPKSNEADLSLIMTPSSRTATIGQIISFTLTVTNRGALTVNYVGLRNLLPAGLQFVNSASGMNPNQSLVSVGIGRISPGQSVSAEFTAKVISQVDLFNKAQIDFSGQPDFDSKPNNGYLNGEDDQASNELRWMENR</sequence>
<evidence type="ECO:0000259" key="2">
    <source>
        <dbReference type="Pfam" id="PF01345"/>
    </source>
</evidence>
<evidence type="ECO:0000313" key="3">
    <source>
        <dbReference type="EMBL" id="MBD2754248.1"/>
    </source>
</evidence>
<dbReference type="InterPro" id="IPR036514">
    <property type="entry name" value="SGNH_hydro_sf"/>
</dbReference>
<keyword evidence="4" id="KW-1185">Reference proteome</keyword>
<feature type="domain" description="DUF11" evidence="2">
    <location>
        <begin position="699"/>
        <end position="807"/>
    </location>
</feature>
<gene>
    <name evidence="3" type="ORF">IC230_15170</name>
</gene>
<dbReference type="NCBIfam" id="TIGR01451">
    <property type="entry name" value="B_ant_repeat"/>
    <property type="match status" value="2"/>
</dbReference>
<dbReference type="GO" id="GO:0016788">
    <property type="term" value="F:hydrolase activity, acting on ester bonds"/>
    <property type="evidence" value="ECO:0007669"/>
    <property type="project" value="UniProtKB-ARBA"/>
</dbReference>
<evidence type="ECO:0000313" key="4">
    <source>
        <dbReference type="Proteomes" id="UP000653797"/>
    </source>
</evidence>
<feature type="domain" description="DUF11" evidence="2">
    <location>
        <begin position="544"/>
        <end position="657"/>
    </location>
</feature>
<feature type="region of interest" description="Disordered" evidence="1">
    <location>
        <begin position="798"/>
        <end position="827"/>
    </location>
</feature>
<comment type="caution">
    <text evidence="3">The sequence shown here is derived from an EMBL/GenBank/DDBJ whole genome shotgun (WGS) entry which is preliminary data.</text>
</comment>
<dbReference type="SUPFAM" id="SSF52266">
    <property type="entry name" value="SGNH hydrolase"/>
    <property type="match status" value="1"/>
</dbReference>
<feature type="compositionally biased region" description="Polar residues" evidence="1">
    <location>
        <begin position="651"/>
        <end position="662"/>
    </location>
</feature>
<dbReference type="EMBL" id="JACXAA010000005">
    <property type="protein sequence ID" value="MBD2754248.1"/>
    <property type="molecule type" value="Genomic_DNA"/>
</dbReference>
<reference evidence="3" key="1">
    <citation type="submission" date="2020-09" db="EMBL/GenBank/DDBJ databases">
        <authorList>
            <person name="Kim M.K."/>
        </authorList>
    </citation>
    <scope>NUCLEOTIDE SEQUENCE</scope>
    <source>
        <strain evidence="3">BT704</strain>
    </source>
</reference>
<dbReference type="PANTHER" id="PTHR34819">
    <property type="entry name" value="LARGE CYSTEINE-RICH PERIPLASMIC PROTEIN OMCB"/>
    <property type="match status" value="1"/>
</dbReference>